<sequence>LVLHWGIQKLVPLVKLVRTTVVRFGRRGNRGIVELTVPSQRVAPIVIVIIIIIICNN</sequence>
<accession>A0A0N4T8V7</accession>
<protein>
    <submittedName>
        <fullName evidence="1">Secreted protein</fullName>
    </submittedName>
</protein>
<evidence type="ECO:0000313" key="1">
    <source>
        <dbReference type="WBParaSite" id="BPAG_0000464401-mRNA-1"/>
    </source>
</evidence>
<proteinExistence type="predicted"/>
<name>A0A0N4T8V7_BRUPA</name>
<dbReference type="WBParaSite" id="BPAG_0000464401-mRNA-1">
    <property type="protein sequence ID" value="BPAG_0000464401-mRNA-1"/>
    <property type="gene ID" value="BPAG_0000464401"/>
</dbReference>
<dbReference type="AlphaFoldDB" id="A0A0N4T8V7"/>
<reference evidence="1" key="1">
    <citation type="submission" date="2017-02" db="UniProtKB">
        <authorList>
            <consortium name="WormBaseParasite"/>
        </authorList>
    </citation>
    <scope>IDENTIFICATION</scope>
</reference>
<organism evidence="1">
    <name type="scientific">Brugia pahangi</name>
    <name type="common">Filarial nematode worm</name>
    <dbReference type="NCBI Taxonomy" id="6280"/>
    <lineage>
        <taxon>Eukaryota</taxon>
        <taxon>Metazoa</taxon>
        <taxon>Ecdysozoa</taxon>
        <taxon>Nematoda</taxon>
        <taxon>Chromadorea</taxon>
        <taxon>Rhabditida</taxon>
        <taxon>Spirurina</taxon>
        <taxon>Spiruromorpha</taxon>
        <taxon>Filarioidea</taxon>
        <taxon>Onchocercidae</taxon>
        <taxon>Brugia</taxon>
    </lineage>
</organism>